<dbReference type="AlphaFoldDB" id="A0AAW0P3G3"/>
<dbReference type="EMBL" id="JBBPFD010000008">
    <property type="protein sequence ID" value="KAK7915988.1"/>
    <property type="molecule type" value="Genomic_DNA"/>
</dbReference>
<evidence type="ECO:0000313" key="2">
    <source>
        <dbReference type="Proteomes" id="UP001460270"/>
    </source>
</evidence>
<reference evidence="2" key="1">
    <citation type="submission" date="2024-04" db="EMBL/GenBank/DDBJ databases">
        <title>Salinicola lusitanus LLJ914,a marine bacterium isolated from the Okinawa Trough.</title>
        <authorList>
            <person name="Li J."/>
        </authorList>
    </citation>
    <scope>NUCLEOTIDE SEQUENCE [LARGE SCALE GENOMIC DNA]</scope>
</reference>
<keyword evidence="2" id="KW-1185">Reference proteome</keyword>
<proteinExistence type="predicted"/>
<name>A0AAW0P3G3_9GOBI</name>
<accession>A0AAW0P3G3</accession>
<gene>
    <name evidence="1" type="ORF">WMY93_011749</name>
</gene>
<dbReference type="Proteomes" id="UP001460270">
    <property type="component" value="Unassembled WGS sequence"/>
</dbReference>
<comment type="caution">
    <text evidence="1">The sequence shown here is derived from an EMBL/GenBank/DDBJ whole genome shotgun (WGS) entry which is preliminary data.</text>
</comment>
<protein>
    <submittedName>
        <fullName evidence="1">Uncharacterized protein</fullName>
    </submittedName>
</protein>
<organism evidence="1 2">
    <name type="scientific">Mugilogobius chulae</name>
    <name type="common">yellowstripe goby</name>
    <dbReference type="NCBI Taxonomy" id="88201"/>
    <lineage>
        <taxon>Eukaryota</taxon>
        <taxon>Metazoa</taxon>
        <taxon>Chordata</taxon>
        <taxon>Craniata</taxon>
        <taxon>Vertebrata</taxon>
        <taxon>Euteleostomi</taxon>
        <taxon>Actinopterygii</taxon>
        <taxon>Neopterygii</taxon>
        <taxon>Teleostei</taxon>
        <taxon>Neoteleostei</taxon>
        <taxon>Acanthomorphata</taxon>
        <taxon>Gobiaria</taxon>
        <taxon>Gobiiformes</taxon>
        <taxon>Gobioidei</taxon>
        <taxon>Gobiidae</taxon>
        <taxon>Gobionellinae</taxon>
        <taxon>Mugilogobius</taxon>
    </lineage>
</organism>
<sequence length="99" mass="10903">MGGQPANNFQVMQGKFRNDEMVSGWTEELIEKLASDIEEAAEKAVLESGVFHLAVSGGASPLRFSQTGFAPFCVSMERHSRLDGGRTLRAFNRIRVELS</sequence>
<evidence type="ECO:0000313" key="1">
    <source>
        <dbReference type="EMBL" id="KAK7915988.1"/>
    </source>
</evidence>